<proteinExistence type="predicted"/>
<dbReference type="Proteomes" id="UP000183983">
    <property type="component" value="Unassembled WGS sequence"/>
</dbReference>
<evidence type="ECO:0000313" key="2">
    <source>
        <dbReference type="Proteomes" id="UP000183983"/>
    </source>
</evidence>
<dbReference type="EMBL" id="FRDA01000029">
    <property type="protein sequence ID" value="SHN30908.1"/>
    <property type="molecule type" value="Genomic_DNA"/>
</dbReference>
<dbReference type="Pfam" id="PF13289">
    <property type="entry name" value="SIR2_2"/>
    <property type="match status" value="1"/>
</dbReference>
<protein>
    <submittedName>
        <fullName evidence="1">SIR2-like domain-containing protein</fullName>
    </submittedName>
</protein>
<organism evidence="1 2">
    <name type="scientific">Pseudomonas asturiensis</name>
    <dbReference type="NCBI Taxonomy" id="1190415"/>
    <lineage>
        <taxon>Bacteria</taxon>
        <taxon>Pseudomonadati</taxon>
        <taxon>Pseudomonadota</taxon>
        <taxon>Gammaproteobacteria</taxon>
        <taxon>Pseudomonadales</taxon>
        <taxon>Pseudomonadaceae</taxon>
        <taxon>Pseudomonas</taxon>
    </lineage>
</organism>
<evidence type="ECO:0000313" key="1">
    <source>
        <dbReference type="EMBL" id="SHN30908.1"/>
    </source>
</evidence>
<dbReference type="RefSeq" id="WP_073173265.1">
    <property type="nucleotide sequence ID" value="NZ_FRDA01000029.1"/>
</dbReference>
<dbReference type="AlphaFoldDB" id="A0A1M7QIF6"/>
<reference evidence="1 2" key="1">
    <citation type="submission" date="2016-11" db="EMBL/GenBank/DDBJ databases">
        <authorList>
            <person name="Jaros S."/>
            <person name="Januszkiewicz K."/>
            <person name="Wedrychowicz H."/>
        </authorList>
    </citation>
    <scope>NUCLEOTIDE SEQUENCE [LARGE SCALE GENOMIC DNA]</scope>
    <source>
        <strain evidence="1 2">LMG 26898</strain>
    </source>
</reference>
<sequence length="1203" mass="136914">MSSDEIDIIQKAMGLPDYALIKKLAAALWQQNPSNHGAAIMIGAGFTRCAAESGDTSKSPPLWLDLSRKLAQELDPSNPDLPYSDPLRLAEEYRAHFGQQTMIDLLRSSINDSAWRPGKFYNTLLDFPWTEILTTNWDTLLERAAVNVHHRVYNTVTKQADLSYVRPPRIVKLHGTIDITEELIFTQEDYRKYPQTHAAYVNFARQIFIENELCLIGFSGDDPNFLQWAGWVRDNLTAHARKIYLIGALRLTPGKRKYLESLNVAPIDLESLVDGYDDPNLKHIKATDIFFKILNLLKPDEPSDWSPKRIESSTPIEQYISTLESDRNSYPGWLVCPPSLRWELQTQISISTFNPNSLTLISASNRAKLLYEKAWRHSLTYEIVPQWLANELLKICNLETSDTLNKKQQLEIALLLLQNTRWHEYDTVNSLSVSDITTLILEENSKHWPDVINEIAYHKALIARDNLNYIELELFTRKISEQESIWKIRKASLLSELGLSDEGETLVSMAYNELRNQYRKDSTSLYILSRLSWAHFVMHGINLGNFGKPIDPLPSNYKKWKCDPRDHIEHIERRVHKELESHYKQQIEPLFTPGHYREKSDSINLSNELHILLLVDGTSRNAGLPITWKDVNFIKSIIENITTLNILANRERFSLTLRISSYEKSKAITNAFSRMKLACAKQEDIDNAINYCTNAVAYWQNKLATATLENKVQHIQRLRVFIEVLGRLLIRATPEISKKAFQLAISMGHEKYASAIWLHSPISNLLNNALASIPESQHHELLLDALNFPLPHTKGNPEWPNPVIYKPGVRSHNHSLNHRISEIIRTISTDSLAPRQGITNPLPDIPSEIISGINNIIKLPSISTPSLSRLLPLLINNFTSDSENDELSIAIFGKDFNYSALPNSDFFPHVFKYFPTSDTTRLNLLISNTLFAKPCNTNPTHLSAIIAASTDTSAQILPTHQQAIDYFDVMTLWRLPTDANSPLNIFESKSADIADLIGQALAYSIVPSLLPQDLTLERFETLKEYFSHTLASSLALALVHFHGVSEEIDVEIHRVIRRSLQEKQPNKVRFAALAALKLRELTDSDNAKNLISRVVYLVESGRKTSLAHLLWVIRESYRKNLLDNDELGTIRDSLPIIFEESNYHTIDHDSRDAVDASLIRAECVKLAHIILESSNNTYSDLKTMIEAATTDPLPEVRFATFSM</sequence>
<accession>A0A1M7QIF6</accession>
<gene>
    <name evidence="1" type="ORF">SAMN05216593_1292</name>
</gene>
<dbReference type="STRING" id="1190415.SAMN05216593_1292"/>
<name>A0A1M7QIF6_9PSED</name>